<dbReference type="InterPro" id="IPR000182">
    <property type="entry name" value="GNAT_dom"/>
</dbReference>
<gene>
    <name evidence="7" type="ORF">BKA16_001589</name>
</gene>
<keyword evidence="3 5" id="KW-0808">Transferase</keyword>
<comment type="similarity">
    <text evidence="1 5">Belongs to the acetyltransferase Eis family.</text>
</comment>
<organism evidence="7 8">
    <name type="scientific">Gordonia humi</name>
    <dbReference type="NCBI Taxonomy" id="686429"/>
    <lineage>
        <taxon>Bacteria</taxon>
        <taxon>Bacillati</taxon>
        <taxon>Actinomycetota</taxon>
        <taxon>Actinomycetes</taxon>
        <taxon>Mycobacteriales</taxon>
        <taxon>Gordoniaceae</taxon>
        <taxon>Gordonia</taxon>
    </lineage>
</organism>
<dbReference type="EMBL" id="JACIFP010000001">
    <property type="protein sequence ID" value="MBB4135037.1"/>
    <property type="molecule type" value="Genomic_DNA"/>
</dbReference>
<evidence type="ECO:0000313" key="8">
    <source>
        <dbReference type="Proteomes" id="UP000551501"/>
    </source>
</evidence>
<keyword evidence="4 5" id="KW-0012">Acyltransferase</keyword>
<feature type="binding site" evidence="5">
    <location>
        <begin position="101"/>
        <end position="106"/>
    </location>
    <ligand>
        <name>acetyl-CoA</name>
        <dbReference type="ChEBI" id="CHEBI:57288"/>
    </ligand>
</feature>
<dbReference type="Gene3D" id="3.40.630.30">
    <property type="match status" value="2"/>
</dbReference>
<evidence type="ECO:0000256" key="3">
    <source>
        <dbReference type="ARBA" id="ARBA00022679"/>
    </source>
</evidence>
<dbReference type="SUPFAM" id="SSF55718">
    <property type="entry name" value="SCP-like"/>
    <property type="match status" value="1"/>
</dbReference>
<comment type="subunit">
    <text evidence="5">Homohexamer; trimer of dimers.</text>
</comment>
<accession>A0A840F676</accession>
<feature type="binding site" evidence="5">
    <location>
        <begin position="93"/>
        <end position="95"/>
    </location>
    <ligand>
        <name>acetyl-CoA</name>
        <dbReference type="ChEBI" id="CHEBI:57288"/>
    </ligand>
</feature>
<dbReference type="GO" id="GO:0030649">
    <property type="term" value="P:aminoglycoside antibiotic catabolic process"/>
    <property type="evidence" value="ECO:0007669"/>
    <property type="project" value="TreeGrafter"/>
</dbReference>
<dbReference type="InterPro" id="IPR025559">
    <property type="entry name" value="Eis_dom"/>
</dbReference>
<feature type="active site" description="Proton acceptor; via carboxylate" evidence="5">
    <location>
        <position position="408"/>
    </location>
</feature>
<dbReference type="AlphaFoldDB" id="A0A840F676"/>
<dbReference type="InterPro" id="IPR016181">
    <property type="entry name" value="Acyl_CoA_acyltransferase"/>
</dbReference>
<reference evidence="7 8" key="1">
    <citation type="submission" date="2020-08" db="EMBL/GenBank/DDBJ databases">
        <title>Sequencing the genomes of 1000 actinobacteria strains.</title>
        <authorList>
            <person name="Klenk H.-P."/>
        </authorList>
    </citation>
    <scope>NUCLEOTIDE SEQUENCE [LARGE SCALE GENOMIC DNA]</scope>
    <source>
        <strain evidence="7 8">DSM 45298</strain>
    </source>
</reference>
<feature type="binding site" evidence="5">
    <location>
        <begin position="129"/>
        <end position="130"/>
    </location>
    <ligand>
        <name>acetyl-CoA</name>
        <dbReference type="ChEBI" id="CHEBI:57288"/>
    </ligand>
</feature>
<dbReference type="InterPro" id="IPR051554">
    <property type="entry name" value="Acetyltransferase_Eis"/>
</dbReference>
<keyword evidence="2" id="KW-1036">Host cytoplasmic vesicle</keyword>
<feature type="domain" description="N-acetyltransferase" evidence="6">
    <location>
        <begin position="7"/>
        <end position="174"/>
    </location>
</feature>
<dbReference type="Pfam" id="PF17668">
    <property type="entry name" value="Acetyltransf_17"/>
    <property type="match status" value="1"/>
</dbReference>
<dbReference type="GO" id="GO:0034069">
    <property type="term" value="F:aminoglycoside N-acetyltransferase activity"/>
    <property type="evidence" value="ECO:0007669"/>
    <property type="project" value="TreeGrafter"/>
</dbReference>
<evidence type="ECO:0000256" key="1">
    <source>
        <dbReference type="ARBA" id="ARBA00009213"/>
    </source>
</evidence>
<evidence type="ECO:0000256" key="2">
    <source>
        <dbReference type="ARBA" id="ARBA00022488"/>
    </source>
</evidence>
<evidence type="ECO:0000259" key="6">
    <source>
        <dbReference type="PROSITE" id="PS51186"/>
    </source>
</evidence>
<dbReference type="HAMAP" id="MF_01812">
    <property type="entry name" value="Eis"/>
    <property type="match status" value="1"/>
</dbReference>
<dbReference type="Gene3D" id="3.30.1050.10">
    <property type="entry name" value="SCP2 sterol-binding domain"/>
    <property type="match status" value="1"/>
</dbReference>
<dbReference type="Pfam" id="PF13527">
    <property type="entry name" value="Acetyltransf_9"/>
    <property type="match status" value="1"/>
</dbReference>
<evidence type="ECO:0000313" key="7">
    <source>
        <dbReference type="EMBL" id="MBB4135037.1"/>
    </source>
</evidence>
<dbReference type="Proteomes" id="UP000551501">
    <property type="component" value="Unassembled WGS sequence"/>
</dbReference>
<dbReference type="InterPro" id="IPR022902">
    <property type="entry name" value="NAcTrfase_Eis"/>
</dbReference>
<dbReference type="NCBIfam" id="NF002367">
    <property type="entry name" value="PRK01346.1-4"/>
    <property type="match status" value="1"/>
</dbReference>
<name>A0A840F676_9ACTN</name>
<dbReference type="InterPro" id="IPR041380">
    <property type="entry name" value="Acetyltransf_17"/>
</dbReference>
<protein>
    <submittedName>
        <fullName evidence="7">Putative acetyltransferase</fullName>
    </submittedName>
</protein>
<dbReference type="Pfam" id="PF13530">
    <property type="entry name" value="SCP2_2"/>
    <property type="match status" value="1"/>
</dbReference>
<evidence type="ECO:0000256" key="4">
    <source>
        <dbReference type="ARBA" id="ARBA00023315"/>
    </source>
</evidence>
<proteinExistence type="inferred from homology"/>
<sequence length="408" mass="44647">MERVDMLTIKHASDADWPEIIELDARAFALPSPLPRDEITEFRAKVPDEATYLIRDVGTVPGSSTIVAFSLYYDLPLTVPGGAVVDAAALSWVSVSATHRRRGMLRRMIDAQYADWRARGHPLAILTASEGTIYERFGFGPAAFAHRVHIAPAASTFRSPAPPDSHVRYGTPDEVAAHVPVVHARWAAARNGAIGRPAPWWPSLLADRSFRRNSQTSGLHYLLHPDGYAAYRIDARDRTALIEDFVAVTPQAHDDLWRVLTSLDLISSVHASIPVDDALPHLLTDARAVGVVDRPDTLWVSILDVAAALELRTYSDDGTLVLEVGDDYSDRAGRYRLQVVDGRASVTPTDDAPNASMDIAVLSSLYLGGIAAREFAEARRIDVDSPASLTRLARLFDVEHAPFAGTFF</sequence>
<dbReference type="SUPFAM" id="SSF55729">
    <property type="entry name" value="Acyl-CoA N-acyltransferases (Nat)"/>
    <property type="match status" value="1"/>
</dbReference>
<feature type="active site" description="Proton donor" evidence="5">
    <location>
        <position position="134"/>
    </location>
</feature>
<dbReference type="PANTHER" id="PTHR37817">
    <property type="entry name" value="N-ACETYLTRANSFERASE EIS"/>
    <property type="match status" value="1"/>
</dbReference>
<keyword evidence="8" id="KW-1185">Reference proteome</keyword>
<evidence type="ECO:0000256" key="5">
    <source>
        <dbReference type="HAMAP-Rule" id="MF_01812"/>
    </source>
</evidence>
<comment type="caution">
    <text evidence="7">The sequence shown here is derived from an EMBL/GenBank/DDBJ whole genome shotgun (WGS) entry which is preliminary data.</text>
</comment>
<dbReference type="PROSITE" id="PS51186">
    <property type="entry name" value="GNAT"/>
    <property type="match status" value="1"/>
</dbReference>
<dbReference type="PANTHER" id="PTHR37817:SF1">
    <property type="entry name" value="N-ACETYLTRANSFERASE EIS"/>
    <property type="match status" value="1"/>
</dbReference>
<dbReference type="InterPro" id="IPR036527">
    <property type="entry name" value="SCP2_sterol-bd_dom_sf"/>
</dbReference>